<dbReference type="AlphaFoldDB" id="A0A1I0HG02"/>
<dbReference type="Gene3D" id="3.90.1200.10">
    <property type="match status" value="1"/>
</dbReference>
<feature type="domain" description="Aminoglycoside phosphotransferase" evidence="1">
    <location>
        <begin position="93"/>
        <end position="237"/>
    </location>
</feature>
<evidence type="ECO:0000259" key="1">
    <source>
        <dbReference type="Pfam" id="PF01636"/>
    </source>
</evidence>
<evidence type="ECO:0000313" key="3">
    <source>
        <dbReference type="Proteomes" id="UP000198618"/>
    </source>
</evidence>
<reference evidence="2 3" key="1">
    <citation type="submission" date="2016-10" db="EMBL/GenBank/DDBJ databases">
        <authorList>
            <person name="de Groot N.N."/>
        </authorList>
    </citation>
    <scope>NUCLEOTIDE SEQUENCE [LARGE SCALE GENOMIC DNA]</scope>
    <source>
        <strain evidence="2 3">IBRC-M 10780</strain>
    </source>
</reference>
<organism evidence="2 3">
    <name type="scientific">Oceanobacillus limi</name>
    <dbReference type="NCBI Taxonomy" id="930131"/>
    <lineage>
        <taxon>Bacteria</taxon>
        <taxon>Bacillati</taxon>
        <taxon>Bacillota</taxon>
        <taxon>Bacilli</taxon>
        <taxon>Bacillales</taxon>
        <taxon>Bacillaceae</taxon>
        <taxon>Oceanobacillus</taxon>
    </lineage>
</organism>
<dbReference type="STRING" id="930131.SAMN05216389_13411"/>
<protein>
    <recommendedName>
        <fullName evidence="1">Aminoglycoside phosphotransferase domain-containing protein</fullName>
    </recommendedName>
</protein>
<sequence>MSNFYRRDDNKLDRLSSFFYWEGGLDLKLISPIKANVFLVKTIANEKFIVKSHHNKNNVYQQWSFFKRNNGNMIAPFVRFPNSSKFLIDENSYWTITPYIPGRKLNYKNPEDRIEAVNTLHAFHETATAIYINRHVKKQLFYLRWYNRLQMFKKTEYIFAKFGYVGLYKDIIQTTERQIQLVSHFPWKRIQRKAEEKGVWVHGDVAAHNFIKNDKTYLIDFDLLYCTTQLYDFIQLGQRFLPYINWDIDKLLAYRMVREKELSPWILSLSIPSDVLREWIHFLRRHRSESSISAYLEELSESWSKRTNFLKTAVKMVK</sequence>
<dbReference type="InterPro" id="IPR002575">
    <property type="entry name" value="Aminoglycoside_PTrfase"/>
</dbReference>
<dbReference type="PANTHER" id="PTHR39179:SF1">
    <property type="entry name" value="SPORE COAT PROTEIN I"/>
    <property type="match status" value="1"/>
</dbReference>
<keyword evidence="3" id="KW-1185">Reference proteome</keyword>
<dbReference type="InterPro" id="IPR011009">
    <property type="entry name" value="Kinase-like_dom_sf"/>
</dbReference>
<dbReference type="PANTHER" id="PTHR39179">
    <property type="entry name" value="SPORE COAT PROTEIN I"/>
    <property type="match status" value="1"/>
</dbReference>
<proteinExistence type="predicted"/>
<dbReference type="GO" id="GO:0042601">
    <property type="term" value="C:endospore-forming forespore"/>
    <property type="evidence" value="ECO:0007669"/>
    <property type="project" value="TreeGrafter"/>
</dbReference>
<dbReference type="Proteomes" id="UP000198618">
    <property type="component" value="Unassembled WGS sequence"/>
</dbReference>
<dbReference type="RefSeq" id="WP_090873028.1">
    <property type="nucleotide sequence ID" value="NZ_FOHE01000034.1"/>
</dbReference>
<gene>
    <name evidence="2" type="ORF">SAMN05216389_13411</name>
</gene>
<dbReference type="InterPro" id="IPR047175">
    <property type="entry name" value="CotS-like"/>
</dbReference>
<evidence type="ECO:0000313" key="2">
    <source>
        <dbReference type="EMBL" id="SET82775.1"/>
    </source>
</evidence>
<name>A0A1I0HG02_9BACI</name>
<dbReference type="OrthoDB" id="2373610at2"/>
<accession>A0A1I0HG02</accession>
<dbReference type="Pfam" id="PF01636">
    <property type="entry name" value="APH"/>
    <property type="match status" value="1"/>
</dbReference>
<dbReference type="SUPFAM" id="SSF56112">
    <property type="entry name" value="Protein kinase-like (PK-like)"/>
    <property type="match status" value="1"/>
</dbReference>
<dbReference type="EMBL" id="FOHE01000034">
    <property type="protein sequence ID" value="SET82775.1"/>
    <property type="molecule type" value="Genomic_DNA"/>
</dbReference>